<organism evidence="1 2">
    <name type="scientific">Adineta steineri</name>
    <dbReference type="NCBI Taxonomy" id="433720"/>
    <lineage>
        <taxon>Eukaryota</taxon>
        <taxon>Metazoa</taxon>
        <taxon>Spiralia</taxon>
        <taxon>Gnathifera</taxon>
        <taxon>Rotifera</taxon>
        <taxon>Eurotatoria</taxon>
        <taxon>Bdelloidea</taxon>
        <taxon>Adinetida</taxon>
        <taxon>Adinetidae</taxon>
        <taxon>Adineta</taxon>
    </lineage>
</organism>
<gene>
    <name evidence="1" type="ORF">KXQ929_LOCUS53122</name>
</gene>
<name>A0A820RI16_9BILA</name>
<accession>A0A820RI16</accession>
<reference evidence="1" key="1">
    <citation type="submission" date="2021-02" db="EMBL/GenBank/DDBJ databases">
        <authorList>
            <person name="Nowell W R."/>
        </authorList>
    </citation>
    <scope>NUCLEOTIDE SEQUENCE</scope>
</reference>
<feature type="non-terminal residue" evidence="1">
    <location>
        <position position="46"/>
    </location>
</feature>
<dbReference type="AlphaFoldDB" id="A0A820RI16"/>
<proteinExistence type="predicted"/>
<protein>
    <submittedName>
        <fullName evidence="1">Uncharacterized protein</fullName>
    </submittedName>
</protein>
<comment type="caution">
    <text evidence="1">The sequence shown here is derived from an EMBL/GenBank/DDBJ whole genome shotgun (WGS) entry which is preliminary data.</text>
</comment>
<evidence type="ECO:0000313" key="1">
    <source>
        <dbReference type="EMBL" id="CAF4436781.1"/>
    </source>
</evidence>
<dbReference type="EMBL" id="CAJOBB010029421">
    <property type="protein sequence ID" value="CAF4436781.1"/>
    <property type="molecule type" value="Genomic_DNA"/>
</dbReference>
<dbReference type="Proteomes" id="UP000663868">
    <property type="component" value="Unassembled WGS sequence"/>
</dbReference>
<sequence>MISCWHYIPENRINFRDIHSRLNELLLDNNKEQPTIWFSNETISET</sequence>
<evidence type="ECO:0000313" key="2">
    <source>
        <dbReference type="Proteomes" id="UP000663868"/>
    </source>
</evidence>